<dbReference type="Proteomes" id="UP000037923">
    <property type="component" value="Unassembled WGS sequence"/>
</dbReference>
<feature type="compositionally biased region" description="Polar residues" evidence="2">
    <location>
        <begin position="634"/>
        <end position="644"/>
    </location>
</feature>
<feature type="compositionally biased region" description="Basic and acidic residues" evidence="2">
    <location>
        <begin position="2448"/>
        <end position="2470"/>
    </location>
</feature>
<feature type="region of interest" description="Disordered" evidence="2">
    <location>
        <begin position="1264"/>
        <end position="1321"/>
    </location>
</feature>
<dbReference type="RefSeq" id="XP_015662107.1">
    <property type="nucleotide sequence ID" value="XM_015798629.1"/>
</dbReference>
<feature type="region of interest" description="Disordered" evidence="2">
    <location>
        <begin position="534"/>
        <end position="594"/>
    </location>
</feature>
<feature type="compositionally biased region" description="Low complexity" evidence="2">
    <location>
        <begin position="1475"/>
        <end position="1499"/>
    </location>
</feature>
<organism evidence="3 4">
    <name type="scientific">Leptomonas pyrrhocoris</name>
    <name type="common">Firebug parasite</name>
    <dbReference type="NCBI Taxonomy" id="157538"/>
    <lineage>
        <taxon>Eukaryota</taxon>
        <taxon>Discoba</taxon>
        <taxon>Euglenozoa</taxon>
        <taxon>Kinetoplastea</taxon>
        <taxon>Metakinetoplastina</taxon>
        <taxon>Trypanosomatida</taxon>
        <taxon>Trypanosomatidae</taxon>
        <taxon>Leishmaniinae</taxon>
        <taxon>Leptomonas</taxon>
    </lineage>
</organism>
<feature type="compositionally biased region" description="Basic and acidic residues" evidence="2">
    <location>
        <begin position="2296"/>
        <end position="2308"/>
    </location>
</feature>
<feature type="compositionally biased region" description="Polar residues" evidence="2">
    <location>
        <begin position="121"/>
        <end position="132"/>
    </location>
</feature>
<evidence type="ECO:0000313" key="3">
    <source>
        <dbReference type="EMBL" id="KPA83668.1"/>
    </source>
</evidence>
<feature type="compositionally biased region" description="Polar residues" evidence="2">
    <location>
        <begin position="1306"/>
        <end position="1321"/>
    </location>
</feature>
<gene>
    <name evidence="3" type="ORF">ABB37_01927</name>
</gene>
<feature type="region of interest" description="Disordered" evidence="2">
    <location>
        <begin position="1391"/>
        <end position="1512"/>
    </location>
</feature>
<protein>
    <submittedName>
        <fullName evidence="3">Uncharacterized protein</fullName>
    </submittedName>
</protein>
<evidence type="ECO:0000256" key="2">
    <source>
        <dbReference type="SAM" id="MobiDB-lite"/>
    </source>
</evidence>
<feature type="compositionally biased region" description="Pro residues" evidence="2">
    <location>
        <begin position="2401"/>
        <end position="2411"/>
    </location>
</feature>
<dbReference type="EMBL" id="LGTL01000003">
    <property type="protein sequence ID" value="KPA83668.1"/>
    <property type="molecule type" value="Genomic_DNA"/>
</dbReference>
<feature type="region of interest" description="Disordered" evidence="2">
    <location>
        <begin position="1006"/>
        <end position="1026"/>
    </location>
</feature>
<feature type="compositionally biased region" description="Polar residues" evidence="2">
    <location>
        <begin position="935"/>
        <end position="945"/>
    </location>
</feature>
<sequence length="2627" mass="286804">MSSPQRQQRKTPRRGTGRRLHPHDAAASIGAGHENRLDDDEDLLLTAEAEGLRERTSTEAAASSSSMTFPGATYADPHRQRNPHRSQHVFHEVDDLDPYAEDLDGLYGRDDDVDRDRYSHESTNTVSPNGLENSEVEMTVRGRFASSPTLQHPPPQQPRRSVDYSDVHHYTDTSHSRLAALERDVVVDGEEYLVAGTGDKAGDDGLTAAAVEGGDRVELGYPSSPERAARLPSWSAGPSELEDLSFTSRAASQTSHAAAAGGIPAGTAAAVDSNGRTARPTSVMTERDEPTSGMKREVQARWREFRWRYPTLQELIRQLVTAYKEEQQTKRACLSTLALRRHSTSGLSSSSGRTPTADADGAGAAPQLRTSLDWVRYLPYVPMYPIDEALRHLEHEQDDDILLALFYAPDLFNTHNFIQWMGLVVRVTCSLLRAGALDPIAKVREEEDYYDHRAGFHNSSRNSTAAQQNNGQSVFCPSLRLPSTDGLLSAEDVRRLRANTVRIAIIDAYYPLRNATPKMWDHLGSDRYMVGEDEWHIPSRDDDNERTGDEDGGERERSGKAAHVRNDGAGRQDESCRFSSPRNQPTAAAGAARRADHPAIIEAAQGSAEARSFDAVEQRRILLRLLAREGGLASGTQTTLQSTSHLRRATTGERADTVDARDEEKPQAEMRAGQKDNSSEHVRRLHDRGQDRSQQGERHFRAAQRQEGAEGGGPGPLPAANHHDGPHSQPTGADHSSPSAAAPPPPSSPRTAVTAGDSDRAGFFARYIVEHTDELLRTRPQALLDVLQRSLDRIRRRQQRLVEKIFSYGQMMKYRVHVNVSALRIDEFSSEHVCDVGYQVYLRSPQAFDRGSASAREKGGVDSGDNDGTQGRNRGVTRSFWSDDPRNTADDTYAVEEGGLQPSCSYYQQLRLSSTAAALGSVSNLRRSLRRRTAPLTSMAATESSKCGARQRKASSQTEHREGREDEEEAEAEDETLSAVMHANNPDIWSDDAAAKRVGQLQAGTHAKQYGSSGDDEAAEEEGSADVVADAPQHVIDASSSSTGAGALPHRQPSTDTTAPAKADVAVAHRTMDTKEGSEEEDDEALGESCLDDVRAPTDDGTDFREVYVQYIDGMDELAVEAEAAAGAVGVSPAAVPDNGSVLTESENNAADVASPSEYVGSLHGGPPGTTAVNSLRLVGTAARRNYLLRQSPPVLLFPRKQGSRPYVFPQTLLQMVHLSFAGARGQVPPPEHARRLRHRWGCAAPLSPDASANLSSGNATLYARAEPTNGGRPSSSVLSSDSDGHNSRSSTSATAPAPRSTDSPFTTAFTEPSSAMSPPTTSGYRVVSLLDNPFSRLGVEHLHHDFVISGPSSPTAVLQLLVEEARRVSTPGELEARSLREAIYQQQHRQWRAAEERRRGTQRGSGTEGREEEEEDGKDDTTVDRRRVESDTAVDGGLPSHPMARAASASGSGATTGSSTIASLPRNSSILGGPTAPNSSPASATTTTVAADSDATPAQASQHDAQAEVTQREYGSYPMSWGERFLAGAARDVEAYLVGSSTVTASGPATTSTQAEHNSGGTSWNGNATRSSVPRTPHGRSSLTGDLAEEDAEAAEEYFFEHDVAFRLDPDRVVESAPLTLHFFLRTPTHLADSEIIEPLKEHIRVLRRRLVEEIVADVYEHARCEISGNRFVQLLRYGATAEYVNGTRVARPVDKNSSNTNTNQPSGSRSSSHAHNTAPVPYAYTTDGLPLLQCLRNSAAMWVWLTAAEMQLHDMKRAGSSDDVDDDGVDRSATPAAAAACEAHNPLLLPRDAASFIELLRMPYNTTLDPAALVEAEEEDRVYTETVPFYYRRFNRQRCSGDDGGGAAAGAASSLLANVTDAERAKLQEQRYTRERLFLMQVAFRELMKRSNLHVTDSFFQLFTIDREAAMKVPRSDASRVVYRTVPSSMKSATALPVAATVAVRPQACLPSFNNTYLAVMYLFFNGTAERYYRNHALNHRRVRLMQRLDEAVRLSRQARLILLTATEDDYRTQYLDSVIQDAARRYYTIQHINHHHRDAVAQEWELQEQQRQRSFSPGRAGAEETVLLAKDNAAPHTSEAGADGKRGLAPSSSSPAPTRPPSAGRASPSSPAVNSHHDEGDADDDDQTRTYETYAHLSPFQFNIINYDVDLSDNDSLSSSILGDDDHPHHRYHSGDRERPRRRTTTSASNTSDTRSCEGEACCGSTARSPPGQEGCRANGIATESSSHRTTSRINPYRADGDVGAPLTGAEADEAAQEREQMRVLRSGDVGGADEGFVDGAVGSPSAQPNEECGWRSHSSSDSKKKPPQPQRHPPATQGEGSSSSSDGGGGPRENADAAGRGTAGRSIEEEMALLDEEMRRGQRTESSLPNAEADHGDDGDYRVPDSQADVNNAAPSQMPPLPPPRSKPPVSRWKRWFSRQTPTQNTAKDEHDHDASTTSASPGSRDEESHSKGGYHDVAGGDREGTSRGSARFWPRPASVSEDNADRYDDHHHHRNDVEDVDAGDANFAEREGFEQGDDDDGTEMSHVITGDKTEYVEGLPFPLRHGEVPRWELRRRLEEHQRHVRELKRRLIDVRLRWASALWNEQERPGGARPATPYNQGDGKQTQQPQQAPPPEENEPHQ</sequence>
<feature type="compositionally biased region" description="Basic and acidic residues" evidence="2">
    <location>
        <begin position="650"/>
        <end position="700"/>
    </location>
</feature>
<dbReference type="VEuPathDB" id="TriTrypDB:LpyrH10_03_0780"/>
<feature type="compositionally biased region" description="Basic and acidic residues" evidence="2">
    <location>
        <begin position="2376"/>
        <end position="2387"/>
    </location>
</feature>
<feature type="compositionally biased region" description="Basic and acidic residues" evidence="2">
    <location>
        <begin position="285"/>
        <end position="295"/>
    </location>
</feature>
<feature type="region of interest" description="Disordered" evidence="2">
    <location>
        <begin position="930"/>
        <end position="976"/>
    </location>
</feature>
<feature type="region of interest" description="Disordered" evidence="2">
    <location>
        <begin position="851"/>
        <end position="895"/>
    </location>
</feature>
<feature type="compositionally biased region" description="Polar residues" evidence="2">
    <location>
        <begin position="577"/>
        <end position="586"/>
    </location>
</feature>
<feature type="compositionally biased region" description="Basic and acidic residues" evidence="2">
    <location>
        <begin position="534"/>
        <end position="576"/>
    </location>
</feature>
<feature type="region of interest" description="Disordered" evidence="2">
    <location>
        <begin position="1544"/>
        <end position="1586"/>
    </location>
</feature>
<accession>A0A0N0DY29</accession>
<feature type="region of interest" description="Disordered" evidence="2">
    <location>
        <begin position="344"/>
        <end position="364"/>
    </location>
</feature>
<feature type="region of interest" description="Disordered" evidence="2">
    <location>
        <begin position="257"/>
        <end position="295"/>
    </location>
</feature>
<feature type="compositionally biased region" description="Polar residues" evidence="2">
    <location>
        <begin position="274"/>
        <end position="284"/>
    </location>
</feature>
<dbReference type="OMA" id="YGRCEIS"/>
<comment type="caution">
    <text evidence="3">The sequence shown here is derived from an EMBL/GenBank/DDBJ whole genome shotgun (WGS) entry which is preliminary data.</text>
</comment>
<dbReference type="GeneID" id="26902222"/>
<feature type="compositionally biased region" description="Basic residues" evidence="2">
    <location>
        <begin position="7"/>
        <end position="21"/>
    </location>
</feature>
<feature type="compositionally biased region" description="Acidic residues" evidence="2">
    <location>
        <begin position="94"/>
        <end position="104"/>
    </location>
</feature>
<evidence type="ECO:0000256" key="1">
    <source>
        <dbReference type="SAM" id="Coils"/>
    </source>
</evidence>
<feature type="compositionally biased region" description="Acidic residues" evidence="2">
    <location>
        <begin position="965"/>
        <end position="976"/>
    </location>
</feature>
<reference evidence="3 4" key="1">
    <citation type="submission" date="2015-07" db="EMBL/GenBank/DDBJ databases">
        <title>High-quality genome of monoxenous trypanosomatid Leptomonas pyrrhocoris.</title>
        <authorList>
            <person name="Flegontov P."/>
            <person name="Butenko A."/>
            <person name="Firsov S."/>
            <person name="Vlcek C."/>
            <person name="Logacheva M.D."/>
            <person name="Field M."/>
            <person name="Filatov D."/>
            <person name="Flegontova O."/>
            <person name="Gerasimov E."/>
            <person name="Jackson A.P."/>
            <person name="Kelly S."/>
            <person name="Opperdoes F."/>
            <person name="O'Reilly A."/>
            <person name="Votypka J."/>
            <person name="Yurchenko V."/>
            <person name="Lukes J."/>
        </authorList>
    </citation>
    <scope>NUCLEOTIDE SEQUENCE [LARGE SCALE GENOMIC DNA]</scope>
    <source>
        <strain evidence="3">H10</strain>
    </source>
</reference>
<keyword evidence="4" id="KW-1185">Reference proteome</keyword>
<keyword evidence="1" id="KW-0175">Coiled coil</keyword>
<feature type="compositionally biased region" description="Low complexity" evidence="2">
    <location>
        <begin position="2092"/>
        <end position="2115"/>
    </location>
</feature>
<feature type="region of interest" description="Disordered" evidence="2">
    <location>
        <begin position="2587"/>
        <end position="2627"/>
    </location>
</feature>
<feature type="compositionally biased region" description="Basic and acidic residues" evidence="2">
    <location>
        <begin position="107"/>
        <end position="120"/>
    </location>
</feature>
<evidence type="ECO:0000313" key="4">
    <source>
        <dbReference type="Proteomes" id="UP000037923"/>
    </source>
</evidence>
<feature type="compositionally biased region" description="Polar residues" evidence="2">
    <location>
        <begin position="2225"/>
        <end position="2237"/>
    </location>
</feature>
<feature type="compositionally biased region" description="Low complexity" evidence="2">
    <location>
        <begin position="257"/>
        <end position="270"/>
    </location>
</feature>
<name>A0A0N0DY29_LEPPY</name>
<dbReference type="OrthoDB" id="272963at2759"/>
<feature type="compositionally biased region" description="Basic and acidic residues" evidence="2">
    <location>
        <begin position="2167"/>
        <end position="2182"/>
    </location>
</feature>
<feature type="compositionally biased region" description="Low complexity" evidence="2">
    <location>
        <begin position="2188"/>
        <end position="2197"/>
    </location>
</feature>
<proteinExistence type="predicted"/>
<feature type="compositionally biased region" description="Acidic residues" evidence="2">
    <location>
        <begin position="1014"/>
        <end position="1024"/>
    </location>
</feature>
<feature type="region of interest" description="Disordered" evidence="2">
    <location>
        <begin position="2074"/>
        <end position="2129"/>
    </location>
</feature>
<feature type="region of interest" description="Disordered" evidence="2">
    <location>
        <begin position="1038"/>
        <end position="1098"/>
    </location>
</feature>
<feature type="compositionally biased region" description="Polar residues" evidence="2">
    <location>
        <begin position="1544"/>
        <end position="1585"/>
    </location>
</feature>
<feature type="region of interest" description="Disordered" evidence="2">
    <location>
        <begin position="1690"/>
        <end position="1721"/>
    </location>
</feature>
<feature type="compositionally biased region" description="Polar residues" evidence="2">
    <location>
        <begin position="1697"/>
        <end position="1717"/>
    </location>
</feature>
<feature type="coiled-coil region" evidence="1">
    <location>
        <begin position="2555"/>
        <end position="2582"/>
    </location>
</feature>
<feature type="region of interest" description="Disordered" evidence="2">
    <location>
        <begin position="2162"/>
        <end position="2530"/>
    </location>
</feature>
<feature type="region of interest" description="Disordered" evidence="2">
    <location>
        <begin position="633"/>
        <end position="756"/>
    </location>
</feature>
<feature type="compositionally biased region" description="Low complexity" evidence="2">
    <location>
        <begin position="1275"/>
        <end position="1305"/>
    </location>
</feature>
<feature type="compositionally biased region" description="Basic and acidic residues" evidence="2">
    <location>
        <begin position="1420"/>
        <end position="1431"/>
    </location>
</feature>
<feature type="compositionally biased region" description="Low complexity" evidence="2">
    <location>
        <begin position="1445"/>
        <end position="1464"/>
    </location>
</feature>
<feature type="region of interest" description="Disordered" evidence="2">
    <location>
        <begin position="1"/>
        <end position="135"/>
    </location>
</feature>